<name>A0A0F8XYW0_9ZZZZ</name>
<dbReference type="InterPro" id="IPR012796">
    <property type="entry name" value="Lysidine-tRNA-synth_C"/>
</dbReference>
<dbReference type="NCBIfam" id="TIGR02433">
    <property type="entry name" value="lysidine_TilS_C"/>
    <property type="match status" value="1"/>
</dbReference>
<dbReference type="GO" id="GO:0005524">
    <property type="term" value="F:ATP binding"/>
    <property type="evidence" value="ECO:0007669"/>
    <property type="project" value="UniProtKB-KW"/>
</dbReference>
<dbReference type="GO" id="GO:0008033">
    <property type="term" value="P:tRNA processing"/>
    <property type="evidence" value="ECO:0007669"/>
    <property type="project" value="UniProtKB-KW"/>
</dbReference>
<dbReference type="GO" id="GO:0005737">
    <property type="term" value="C:cytoplasm"/>
    <property type="evidence" value="ECO:0007669"/>
    <property type="project" value="UniProtKB-SubCell"/>
</dbReference>
<dbReference type="PANTHER" id="PTHR43033:SF1">
    <property type="entry name" value="TRNA(ILE)-LYSIDINE SYNTHASE-RELATED"/>
    <property type="match status" value="1"/>
</dbReference>
<evidence type="ECO:0000256" key="7">
    <source>
        <dbReference type="ARBA" id="ARBA00022840"/>
    </source>
</evidence>
<comment type="catalytic activity">
    <reaction evidence="8">
        <text>cytidine(34) in tRNA(Ile2) + L-lysine + ATP = lysidine(34) in tRNA(Ile2) + AMP + diphosphate + H(+)</text>
        <dbReference type="Rhea" id="RHEA:43744"/>
        <dbReference type="Rhea" id="RHEA-COMP:10625"/>
        <dbReference type="Rhea" id="RHEA-COMP:10670"/>
        <dbReference type="ChEBI" id="CHEBI:15378"/>
        <dbReference type="ChEBI" id="CHEBI:30616"/>
        <dbReference type="ChEBI" id="CHEBI:32551"/>
        <dbReference type="ChEBI" id="CHEBI:33019"/>
        <dbReference type="ChEBI" id="CHEBI:82748"/>
        <dbReference type="ChEBI" id="CHEBI:83665"/>
        <dbReference type="ChEBI" id="CHEBI:456215"/>
        <dbReference type="EC" id="6.3.4.19"/>
    </reaction>
</comment>
<feature type="domain" description="Lysidine-tRNA(Ile) synthetase C-terminal" evidence="9">
    <location>
        <begin position="240"/>
        <end position="312"/>
    </location>
</feature>
<dbReference type="EC" id="6.3.4.19" evidence="2"/>
<keyword evidence="5" id="KW-0819">tRNA processing</keyword>
<dbReference type="GO" id="GO:0032267">
    <property type="term" value="F:tRNA(Ile)-lysidine synthase activity"/>
    <property type="evidence" value="ECO:0007669"/>
    <property type="project" value="UniProtKB-EC"/>
</dbReference>
<gene>
    <name evidence="10" type="ORF">LCGC14_3158010</name>
</gene>
<evidence type="ECO:0000259" key="9">
    <source>
        <dbReference type="SMART" id="SM00977"/>
    </source>
</evidence>
<organism evidence="10">
    <name type="scientific">marine sediment metagenome</name>
    <dbReference type="NCBI Taxonomy" id="412755"/>
    <lineage>
        <taxon>unclassified sequences</taxon>
        <taxon>metagenomes</taxon>
        <taxon>ecological metagenomes</taxon>
    </lineage>
</organism>
<evidence type="ECO:0000256" key="5">
    <source>
        <dbReference type="ARBA" id="ARBA00022694"/>
    </source>
</evidence>
<dbReference type="InterPro" id="IPR012094">
    <property type="entry name" value="tRNA_Ile_lys_synt"/>
</dbReference>
<dbReference type="InterPro" id="IPR014729">
    <property type="entry name" value="Rossmann-like_a/b/a_fold"/>
</dbReference>
<evidence type="ECO:0000256" key="1">
    <source>
        <dbReference type="ARBA" id="ARBA00004496"/>
    </source>
</evidence>
<protein>
    <recommendedName>
        <fullName evidence="2">tRNA(Ile)-lysidine synthetase</fullName>
        <ecNumber evidence="2">6.3.4.19</ecNumber>
    </recommendedName>
</protein>
<reference evidence="10" key="1">
    <citation type="journal article" date="2015" name="Nature">
        <title>Complex archaea that bridge the gap between prokaryotes and eukaryotes.</title>
        <authorList>
            <person name="Spang A."/>
            <person name="Saw J.H."/>
            <person name="Jorgensen S.L."/>
            <person name="Zaremba-Niedzwiedzka K."/>
            <person name="Martijn J."/>
            <person name="Lind A.E."/>
            <person name="van Eijk R."/>
            <person name="Schleper C."/>
            <person name="Guy L."/>
            <person name="Ettema T.J."/>
        </authorList>
    </citation>
    <scope>NUCLEOTIDE SEQUENCE</scope>
</reference>
<sequence length="317" mass="36622">TAHHANDALETFLINLSRGSGIDGLQGIPEQNGPILRPLLPFSREQIADYAEKNNIQWREDASNNTDHYLRNHFRHHAVPELLKAAPNLLNAFSTSLKHLQSSSALVEDYISFIYPKVVTQTFDGFRLNIEQLKQLPHTAAVLYELLKNFGFTAWDDIYELLNAQSGKIVSSSTHRLVKDRDFLLLTLLQNQKTPPVLVHEDDNMLNLDEFVLRMEYVEKADDFDPKSAVFDVEQLNFPLTVRNWEEGDYFYPFGMQGKKKLSKYFKDEKFSILDKEKTKVLCNGNEIIWVMGHRSDERYRVPEGSKKLLKFTVSRT</sequence>
<keyword evidence="7" id="KW-0067">ATP-binding</keyword>
<evidence type="ECO:0000256" key="8">
    <source>
        <dbReference type="ARBA" id="ARBA00048539"/>
    </source>
</evidence>
<dbReference type="InterPro" id="IPR011063">
    <property type="entry name" value="TilS/TtcA_N"/>
</dbReference>
<dbReference type="SUPFAM" id="SSF56037">
    <property type="entry name" value="PheT/TilS domain"/>
    <property type="match status" value="1"/>
</dbReference>
<proteinExistence type="predicted"/>
<evidence type="ECO:0000313" key="10">
    <source>
        <dbReference type="EMBL" id="KKK47159.1"/>
    </source>
</evidence>
<dbReference type="InterPro" id="IPR012795">
    <property type="entry name" value="tRNA_Ile_lys_synt_N"/>
</dbReference>
<dbReference type="AlphaFoldDB" id="A0A0F8XYW0"/>
<dbReference type="SMART" id="SM00977">
    <property type="entry name" value="TilS_C"/>
    <property type="match status" value="1"/>
</dbReference>
<keyword evidence="3" id="KW-0963">Cytoplasm</keyword>
<dbReference type="Gene3D" id="3.40.50.620">
    <property type="entry name" value="HUPs"/>
    <property type="match status" value="1"/>
</dbReference>
<keyword evidence="6" id="KW-0547">Nucleotide-binding</keyword>
<feature type="non-terminal residue" evidence="10">
    <location>
        <position position="1"/>
    </location>
</feature>
<dbReference type="Pfam" id="PF11734">
    <property type="entry name" value="TilS_C"/>
    <property type="match status" value="1"/>
</dbReference>
<dbReference type="SUPFAM" id="SSF52402">
    <property type="entry name" value="Adenine nucleotide alpha hydrolases-like"/>
    <property type="match status" value="1"/>
</dbReference>
<dbReference type="PANTHER" id="PTHR43033">
    <property type="entry name" value="TRNA(ILE)-LYSIDINE SYNTHASE-RELATED"/>
    <property type="match status" value="1"/>
</dbReference>
<evidence type="ECO:0000256" key="4">
    <source>
        <dbReference type="ARBA" id="ARBA00022598"/>
    </source>
</evidence>
<comment type="subcellular location">
    <subcellularLocation>
        <location evidence="1">Cytoplasm</location>
    </subcellularLocation>
</comment>
<accession>A0A0F8XYW0</accession>
<dbReference type="CDD" id="cd01992">
    <property type="entry name" value="TilS_N"/>
    <property type="match status" value="1"/>
</dbReference>
<evidence type="ECO:0000256" key="2">
    <source>
        <dbReference type="ARBA" id="ARBA00013267"/>
    </source>
</evidence>
<dbReference type="EMBL" id="LAZR01069720">
    <property type="protein sequence ID" value="KKK47159.1"/>
    <property type="molecule type" value="Genomic_DNA"/>
</dbReference>
<evidence type="ECO:0000256" key="6">
    <source>
        <dbReference type="ARBA" id="ARBA00022741"/>
    </source>
</evidence>
<evidence type="ECO:0000256" key="3">
    <source>
        <dbReference type="ARBA" id="ARBA00022490"/>
    </source>
</evidence>
<dbReference type="Pfam" id="PF01171">
    <property type="entry name" value="ATP_bind_3"/>
    <property type="match status" value="1"/>
</dbReference>
<comment type="caution">
    <text evidence="10">The sequence shown here is derived from an EMBL/GenBank/DDBJ whole genome shotgun (WGS) entry which is preliminary data.</text>
</comment>
<keyword evidence="4" id="KW-0436">Ligase</keyword>